<dbReference type="EMBL" id="CAJNOQ010027210">
    <property type="protein sequence ID" value="CAF1551685.1"/>
    <property type="molecule type" value="Genomic_DNA"/>
</dbReference>
<evidence type="ECO:0000313" key="5">
    <source>
        <dbReference type="Proteomes" id="UP000663829"/>
    </source>
</evidence>
<reference evidence="3" key="1">
    <citation type="submission" date="2021-02" db="EMBL/GenBank/DDBJ databases">
        <authorList>
            <person name="Nowell W R."/>
        </authorList>
    </citation>
    <scope>NUCLEOTIDE SEQUENCE</scope>
</reference>
<accession>A0A815X3C7</accession>
<evidence type="ECO:0000256" key="1">
    <source>
        <dbReference type="ARBA" id="ARBA00007797"/>
    </source>
</evidence>
<sequence>IGNETEDLINRLLANDNTLKSNDQLNFILSCDKLFCTCMKCGVLSLPRDISLYTNPSSTLSSDETCRRDLILLYKCYLKYLLKCLQATSTSKKIQRLRVQSLVSLFKLLKYESRWPLAVTGDNKKFPVHLLNDIIQSCFLQSNTTKSVHLMKKCRVYFNFVDIRYFTLKQLLQQQQLDASNLLTMLTLFKFDNDESEPKLFTFDKSLKKHDNSEQKKLYDQVIVELLSQKFSPDSYHRFLLQIPEKIITQMANPLILADFLTQAYSSTSTSSSKILALHGIYILMTEHNLEYPYFYVKLYSLLDVNLFQMKYKARFFYLLNIFLQSSHLPSSLIGGFLKRLSRLCLYAPQTDLCLLITFIQNLLIRHPVTQIMIHKQTTSETTDGYLVDELDPSKSNALESSLWEIESLTTHIYPDVSQLARFIIQRCRPQNKTERDLDKYLDVDYEQMFDDDMEISDRRQDNDEGCPINYEMNGDFMSSTLLFGY</sequence>
<dbReference type="PANTHER" id="PTHR12455">
    <property type="entry name" value="NUCLEOLAR COMPLEX PROTEIN 4"/>
    <property type="match status" value="1"/>
</dbReference>
<feature type="non-terminal residue" evidence="3">
    <location>
        <position position="1"/>
    </location>
</feature>
<dbReference type="EMBL" id="CAJOBC010092899">
    <property type="protein sequence ID" value="CAF4412737.1"/>
    <property type="molecule type" value="Genomic_DNA"/>
</dbReference>
<dbReference type="Proteomes" id="UP000663829">
    <property type="component" value="Unassembled WGS sequence"/>
</dbReference>
<comment type="similarity">
    <text evidence="1">Belongs to the CBF/MAK21 family.</text>
</comment>
<dbReference type="GO" id="GO:0030692">
    <property type="term" value="C:Noc4p-Nop14p complex"/>
    <property type="evidence" value="ECO:0007669"/>
    <property type="project" value="TreeGrafter"/>
</dbReference>
<dbReference type="InterPro" id="IPR005612">
    <property type="entry name" value="CCAAT-binding_factor"/>
</dbReference>
<organism evidence="3 5">
    <name type="scientific">Didymodactylos carnosus</name>
    <dbReference type="NCBI Taxonomy" id="1234261"/>
    <lineage>
        <taxon>Eukaryota</taxon>
        <taxon>Metazoa</taxon>
        <taxon>Spiralia</taxon>
        <taxon>Gnathifera</taxon>
        <taxon>Rotifera</taxon>
        <taxon>Eurotatoria</taxon>
        <taxon>Bdelloidea</taxon>
        <taxon>Philodinida</taxon>
        <taxon>Philodinidae</taxon>
        <taxon>Didymodactylos</taxon>
    </lineage>
</organism>
<dbReference type="Proteomes" id="UP000681722">
    <property type="component" value="Unassembled WGS sequence"/>
</dbReference>
<evidence type="ECO:0000313" key="4">
    <source>
        <dbReference type="EMBL" id="CAF4412737.1"/>
    </source>
</evidence>
<dbReference type="GO" id="GO:0042254">
    <property type="term" value="P:ribosome biogenesis"/>
    <property type="evidence" value="ECO:0007669"/>
    <property type="project" value="InterPro"/>
</dbReference>
<evidence type="ECO:0000259" key="2">
    <source>
        <dbReference type="Pfam" id="PF03914"/>
    </source>
</evidence>
<dbReference type="InterPro" id="IPR027193">
    <property type="entry name" value="Noc4"/>
</dbReference>
<dbReference type="AlphaFoldDB" id="A0A815X3C7"/>
<dbReference type="GO" id="GO:0032040">
    <property type="term" value="C:small-subunit processome"/>
    <property type="evidence" value="ECO:0007669"/>
    <property type="project" value="TreeGrafter"/>
</dbReference>
<comment type="caution">
    <text evidence="3">The sequence shown here is derived from an EMBL/GenBank/DDBJ whole genome shotgun (WGS) entry which is preliminary data.</text>
</comment>
<name>A0A815X3C7_9BILA</name>
<dbReference type="OrthoDB" id="10263185at2759"/>
<gene>
    <name evidence="3" type="ORF">GPM918_LOCUS39240</name>
    <name evidence="4" type="ORF">SRO942_LOCUS40103</name>
</gene>
<feature type="domain" description="CCAAT-binding factor" evidence="2">
    <location>
        <begin position="275"/>
        <end position="421"/>
    </location>
</feature>
<proteinExistence type="inferred from homology"/>
<protein>
    <recommendedName>
        <fullName evidence="2">CCAAT-binding factor domain-containing protein</fullName>
    </recommendedName>
</protein>
<dbReference type="Pfam" id="PF03914">
    <property type="entry name" value="CBF"/>
    <property type="match status" value="1"/>
</dbReference>
<evidence type="ECO:0000313" key="3">
    <source>
        <dbReference type="EMBL" id="CAF1551685.1"/>
    </source>
</evidence>
<keyword evidence="5" id="KW-1185">Reference proteome</keyword>
<dbReference type="PANTHER" id="PTHR12455:SF0">
    <property type="entry name" value="NUCLEOLAR COMPLEX PROTEIN 4 HOMOLOG"/>
    <property type="match status" value="1"/>
</dbReference>